<dbReference type="Proteomes" id="UP000032266">
    <property type="component" value="Chromosome"/>
</dbReference>
<dbReference type="AlphaFoldDB" id="A0A0C5VQK9"/>
<dbReference type="KEGG" id="gsn:YC6258_04845"/>
<keyword evidence="2" id="KW-1185">Reference proteome</keyword>
<organism evidence="1 2">
    <name type="scientific">Gynuella sunshinyii YC6258</name>
    <dbReference type="NCBI Taxonomy" id="1445510"/>
    <lineage>
        <taxon>Bacteria</taxon>
        <taxon>Pseudomonadati</taxon>
        <taxon>Pseudomonadota</taxon>
        <taxon>Gammaproteobacteria</taxon>
        <taxon>Oceanospirillales</taxon>
        <taxon>Saccharospirillaceae</taxon>
        <taxon>Gynuella</taxon>
    </lineage>
</organism>
<dbReference type="HOGENOM" id="CLU_3062083_0_0_6"/>
<protein>
    <submittedName>
        <fullName evidence="1">Uncharacterized protein</fullName>
    </submittedName>
</protein>
<dbReference type="STRING" id="1445510.YC6258_04845"/>
<reference evidence="1 2" key="1">
    <citation type="submission" date="2014-01" db="EMBL/GenBank/DDBJ databases">
        <title>Full genme sequencing of cellulolytic bacterium Gynuella sunshinyii YC6258T gen. nov., sp. nov.</title>
        <authorList>
            <person name="Khan H."/>
            <person name="Chung E.J."/>
            <person name="Chung Y.R."/>
        </authorList>
    </citation>
    <scope>NUCLEOTIDE SEQUENCE [LARGE SCALE GENOMIC DNA]</scope>
    <source>
        <strain evidence="1 2">YC6258</strain>
    </source>
</reference>
<gene>
    <name evidence="1" type="ORF">YC6258_04845</name>
</gene>
<evidence type="ECO:0000313" key="1">
    <source>
        <dbReference type="EMBL" id="AJQ96877.1"/>
    </source>
</evidence>
<sequence>MNRLFALNNLFFASHYRAICHGLSCRTLSGPHTAFFMNQCPEYPGLHLVDNQP</sequence>
<dbReference type="EMBL" id="CP007142">
    <property type="protein sequence ID" value="AJQ96877.1"/>
    <property type="molecule type" value="Genomic_DNA"/>
</dbReference>
<accession>A0A0C5VQK9</accession>
<name>A0A0C5VQK9_9GAMM</name>
<evidence type="ECO:0000313" key="2">
    <source>
        <dbReference type="Proteomes" id="UP000032266"/>
    </source>
</evidence>
<proteinExistence type="predicted"/>